<dbReference type="GO" id="GO:0016987">
    <property type="term" value="F:sigma factor activity"/>
    <property type="evidence" value="ECO:0007669"/>
    <property type="project" value="UniProtKB-KW"/>
</dbReference>
<dbReference type="InterPro" id="IPR013325">
    <property type="entry name" value="RNA_pol_sigma_r2"/>
</dbReference>
<keyword evidence="5" id="KW-0238">DNA-binding</keyword>
<gene>
    <name evidence="10" type="ORF">CNY62_06385</name>
</gene>
<keyword evidence="4" id="KW-0731">Sigma factor</keyword>
<dbReference type="NCBIfam" id="TIGR02937">
    <property type="entry name" value="sigma70-ECF"/>
    <property type="match status" value="1"/>
</dbReference>
<dbReference type="InterPro" id="IPR014284">
    <property type="entry name" value="RNA_pol_sigma-70_dom"/>
</dbReference>
<proteinExistence type="inferred from homology"/>
<reference evidence="10 11" key="1">
    <citation type="submission" date="2017-09" db="EMBL/GenBank/DDBJ databases">
        <title>Complete Genome Sequences of Two Strains of the Meat Spoilage Bacterium Brochothrix thermosphacta Isolated from Ground Chicken.</title>
        <authorList>
            <person name="Paoli G.C."/>
            <person name="Wijey C."/>
            <person name="Chen C.-Y."/>
            <person name="Nguyen L."/>
            <person name="Yan X."/>
            <person name="Irwin P.L."/>
        </authorList>
    </citation>
    <scope>NUCLEOTIDE SEQUENCE [LARGE SCALE GENOMIC DNA]</scope>
    <source>
        <strain evidence="10 11">BI</strain>
    </source>
</reference>
<dbReference type="InterPro" id="IPR016371">
    <property type="entry name" value="RNA_pol_sigma-H_factor"/>
</dbReference>
<dbReference type="PANTHER" id="PTHR30385">
    <property type="entry name" value="SIGMA FACTOR F FLAGELLAR"/>
    <property type="match status" value="1"/>
</dbReference>
<dbReference type="InterPro" id="IPR007627">
    <property type="entry name" value="RNA_pol_sigma70_r2"/>
</dbReference>
<dbReference type="GO" id="GO:0003677">
    <property type="term" value="F:DNA binding"/>
    <property type="evidence" value="ECO:0007669"/>
    <property type="project" value="UniProtKB-KW"/>
</dbReference>
<dbReference type="Pfam" id="PF04542">
    <property type="entry name" value="Sigma70_r2"/>
    <property type="match status" value="1"/>
</dbReference>
<evidence type="ECO:0000313" key="11">
    <source>
        <dbReference type="Proteomes" id="UP000243591"/>
    </source>
</evidence>
<keyword evidence="6" id="KW-0804">Transcription</keyword>
<dbReference type="SUPFAM" id="SSF46894">
    <property type="entry name" value="C-terminal effector domain of the bipartite response regulators"/>
    <property type="match status" value="1"/>
</dbReference>
<dbReference type="Gene3D" id="1.20.120.1810">
    <property type="match status" value="1"/>
</dbReference>
<dbReference type="PANTHER" id="PTHR30385:SF1">
    <property type="entry name" value="RNA POLYMERASE SIGMA-H FACTOR"/>
    <property type="match status" value="1"/>
</dbReference>
<dbReference type="InterPro" id="IPR036388">
    <property type="entry name" value="WH-like_DNA-bd_sf"/>
</dbReference>
<dbReference type="Pfam" id="PF08281">
    <property type="entry name" value="Sigma70_r4_2"/>
    <property type="match status" value="1"/>
</dbReference>
<dbReference type="InterPro" id="IPR016032">
    <property type="entry name" value="Sig_transdc_resp-reg_C-effctor"/>
</dbReference>
<evidence type="ECO:0000256" key="4">
    <source>
        <dbReference type="ARBA" id="ARBA00023082"/>
    </source>
</evidence>
<dbReference type="AlphaFoldDB" id="A0A291KGJ0"/>
<dbReference type="GO" id="GO:0006352">
    <property type="term" value="P:DNA-templated transcription initiation"/>
    <property type="evidence" value="ECO:0007669"/>
    <property type="project" value="InterPro"/>
</dbReference>
<sequence>MLMSVDSIQREEEARMIVAAKNGDLMAFNQLLKQFNPLIKGVVSSYYLKMGDRDDLMQEASIGFFKAVRDYDFEAEASFRTFVRLCIDRQLITAIKSATRKKHEMLTNSLSLDMPLATEASEDWTLLDIISAQKAYGSPEETLMEQEGESRLLKKLNERLTAFEKKVVVEYISGKSYQEIAKALSKTEKSIDNALQRIRKKASLP</sequence>
<feature type="domain" description="RNA polymerase sigma factor 70 region 4 type 2" evidence="9">
    <location>
        <begin position="158"/>
        <end position="201"/>
    </location>
</feature>
<evidence type="ECO:0000256" key="3">
    <source>
        <dbReference type="ARBA" id="ARBA00023015"/>
    </source>
</evidence>
<organism evidence="10 11">
    <name type="scientific">Brochothrix thermosphacta</name>
    <name type="common">Microbacterium thermosphactum</name>
    <dbReference type="NCBI Taxonomy" id="2756"/>
    <lineage>
        <taxon>Bacteria</taxon>
        <taxon>Bacillati</taxon>
        <taxon>Bacillota</taxon>
        <taxon>Bacilli</taxon>
        <taxon>Bacillales</taxon>
        <taxon>Listeriaceae</taxon>
        <taxon>Brochothrix</taxon>
    </lineage>
</organism>
<evidence type="ECO:0000256" key="7">
    <source>
        <dbReference type="ARBA" id="ARBA00024701"/>
    </source>
</evidence>
<comment type="function">
    <text evidence="7">Sigma factors are initiation factors that promote the attachment of RNA polymerase to specific initiation sites and are then released. Sigma-S contributes to the protection against external stress, thus playing a role in cellular fitness and survival.</text>
</comment>
<feature type="domain" description="RNA polymerase sigma-70 region 2" evidence="8">
    <location>
        <begin position="32"/>
        <end position="100"/>
    </location>
</feature>
<evidence type="ECO:0000256" key="2">
    <source>
        <dbReference type="ARBA" id="ARBA00021245"/>
    </source>
</evidence>
<evidence type="ECO:0000256" key="5">
    <source>
        <dbReference type="ARBA" id="ARBA00023125"/>
    </source>
</evidence>
<dbReference type="STRING" id="2756.BFR44_11360"/>
<dbReference type="EMBL" id="CP023483">
    <property type="protein sequence ID" value="ATF26049.1"/>
    <property type="molecule type" value="Genomic_DNA"/>
</dbReference>
<evidence type="ECO:0000259" key="9">
    <source>
        <dbReference type="Pfam" id="PF08281"/>
    </source>
</evidence>
<dbReference type="Gene3D" id="1.10.10.10">
    <property type="entry name" value="Winged helix-like DNA-binding domain superfamily/Winged helix DNA-binding domain"/>
    <property type="match status" value="1"/>
</dbReference>
<name>A0A291KGJ0_BROTH</name>
<accession>A0A291KGJ0</accession>
<evidence type="ECO:0000259" key="8">
    <source>
        <dbReference type="Pfam" id="PF04542"/>
    </source>
</evidence>
<dbReference type="KEGG" id="bths:CNY62_06385"/>
<keyword evidence="3" id="KW-0805">Transcription regulation</keyword>
<comment type="similarity">
    <text evidence="1">Belongs to the sigma-70 factor family.</text>
</comment>
<dbReference type="InterPro" id="IPR013249">
    <property type="entry name" value="RNA_pol_sigma70_r4_t2"/>
</dbReference>
<evidence type="ECO:0000256" key="1">
    <source>
        <dbReference type="ARBA" id="ARBA00007788"/>
    </source>
</evidence>
<keyword evidence="11" id="KW-1185">Reference proteome</keyword>
<dbReference type="Proteomes" id="UP000243591">
    <property type="component" value="Chromosome"/>
</dbReference>
<dbReference type="PIRSF" id="PIRSF002939">
    <property type="entry name" value="RNA_polymerase_sigma-H_factor"/>
    <property type="match status" value="1"/>
</dbReference>
<evidence type="ECO:0000256" key="6">
    <source>
        <dbReference type="ARBA" id="ARBA00023163"/>
    </source>
</evidence>
<protein>
    <recommendedName>
        <fullName evidence="2">RNA polymerase sigma factor SigS</fullName>
    </recommendedName>
</protein>
<evidence type="ECO:0000313" key="10">
    <source>
        <dbReference type="EMBL" id="ATF26049.1"/>
    </source>
</evidence>
<dbReference type="SUPFAM" id="SSF88946">
    <property type="entry name" value="Sigma2 domain of RNA polymerase sigma factors"/>
    <property type="match status" value="1"/>
</dbReference>